<dbReference type="InterPro" id="IPR022764">
    <property type="entry name" value="Peptidase_S54_rhomboid_dom"/>
</dbReference>
<proteinExistence type="inferred from homology"/>
<feature type="domain" description="Peptidase S54 rhomboid" evidence="8">
    <location>
        <begin position="63"/>
        <end position="209"/>
    </location>
</feature>
<evidence type="ECO:0000313" key="10">
    <source>
        <dbReference type="EMBL" id="AHW59118.1"/>
    </source>
</evidence>
<dbReference type="PANTHER" id="PTHR43731:SF14">
    <property type="entry name" value="PRESENILIN-ASSOCIATED RHOMBOID-LIKE PROTEIN, MITOCHONDRIAL"/>
    <property type="match status" value="1"/>
</dbReference>
<evidence type="ECO:0000256" key="6">
    <source>
        <dbReference type="ARBA" id="ARBA00023136"/>
    </source>
</evidence>
<sequence>MDIAGDIKRTFKEGSVLTRLIYINIGVFLLLKIIGIFFYLGGQNISLYQYLSVPSVTEVLAQRPWTVITYMFLHQGFIHLLFNMLGLYWFGQLFLYHFEGDKMLGVYLMGGLWGAFLYLIAYNFIPVFDSVNGLLLGASASIFAILVAVAFYDPNREIHLFFIGRFPLKYVAAFYVLLSVIGISSTNPGGNIAHLGGAFWGWFYIYQLRKGKDMGAGLVNLVNKIGEFFEGLFKHKSKMKVTYRKPPRDDYEYNRHKHKQQDEINRILDKIAKSGYESLTKQEKELLFKQGKK</sequence>
<feature type="transmembrane region" description="Helical" evidence="7">
    <location>
        <begin position="189"/>
        <end position="206"/>
    </location>
</feature>
<evidence type="ECO:0000256" key="7">
    <source>
        <dbReference type="SAM" id="Phobius"/>
    </source>
</evidence>
<evidence type="ECO:0000256" key="5">
    <source>
        <dbReference type="ARBA" id="ARBA00022989"/>
    </source>
</evidence>
<evidence type="ECO:0000256" key="3">
    <source>
        <dbReference type="ARBA" id="ARBA00022692"/>
    </source>
</evidence>
<keyword evidence="12" id="KW-1185">Reference proteome</keyword>
<dbReference type="InterPro" id="IPR050925">
    <property type="entry name" value="Rhomboid_protease_S54"/>
</dbReference>
<dbReference type="GO" id="GO:0006508">
    <property type="term" value="P:proteolysis"/>
    <property type="evidence" value="ECO:0007669"/>
    <property type="project" value="UniProtKB-KW"/>
</dbReference>
<feature type="transmembrane region" description="Helical" evidence="7">
    <location>
        <begin position="131"/>
        <end position="152"/>
    </location>
</feature>
<evidence type="ECO:0000313" key="11">
    <source>
        <dbReference type="EMBL" id="SET72933.1"/>
    </source>
</evidence>
<keyword evidence="3 7" id="KW-0812">Transmembrane</keyword>
<reference evidence="11 13" key="2">
    <citation type="submission" date="2016-10" db="EMBL/GenBank/DDBJ databases">
        <authorList>
            <person name="de Groot N.N."/>
        </authorList>
    </citation>
    <scope>NUCLEOTIDE SEQUENCE [LARGE SCALE GENOMIC DNA]</scope>
    <source>
        <strain evidence="11 13">DSM 25947</strain>
    </source>
</reference>
<dbReference type="EMBL" id="CP007451">
    <property type="protein sequence ID" value="AHW59118.1"/>
    <property type="molecule type" value="Genomic_DNA"/>
</dbReference>
<dbReference type="GO" id="GO:0016020">
    <property type="term" value="C:membrane"/>
    <property type="evidence" value="ECO:0007669"/>
    <property type="project" value="UniProtKB-SubCell"/>
</dbReference>
<dbReference type="HOGENOM" id="CLU_055068_4_0_10"/>
<dbReference type="RefSeq" id="WP_051567612.1">
    <property type="nucleotide sequence ID" value="NZ_FOHT01000021.1"/>
</dbReference>
<dbReference type="AlphaFoldDB" id="X5D8P7"/>
<name>X5D8P7_9BACT</name>
<dbReference type="Gene3D" id="1.20.1540.10">
    <property type="entry name" value="Rhomboid-like"/>
    <property type="match status" value="1"/>
</dbReference>
<evidence type="ECO:0000313" key="13">
    <source>
        <dbReference type="Proteomes" id="UP000181981"/>
    </source>
</evidence>
<dbReference type="InterPro" id="IPR046483">
    <property type="entry name" value="DUF6576"/>
</dbReference>
<keyword evidence="5 7" id="KW-1133">Transmembrane helix</keyword>
<dbReference type="Pfam" id="PF01694">
    <property type="entry name" value="Rhomboid"/>
    <property type="match status" value="1"/>
</dbReference>
<dbReference type="EMBL" id="FOHT01000021">
    <property type="protein sequence ID" value="SET72933.1"/>
    <property type="molecule type" value="Genomic_DNA"/>
</dbReference>
<evidence type="ECO:0000256" key="1">
    <source>
        <dbReference type="ARBA" id="ARBA00004141"/>
    </source>
</evidence>
<feature type="transmembrane region" description="Helical" evidence="7">
    <location>
        <begin position="21"/>
        <end position="41"/>
    </location>
</feature>
<keyword evidence="4" id="KW-0378">Hydrolase</keyword>
<dbReference type="STRING" id="1168034.FH5T_04705"/>
<accession>X5D8P7</accession>
<dbReference type="OrthoDB" id="680602at2"/>
<dbReference type="KEGG" id="dori:FH5T_04705"/>
<evidence type="ECO:0000259" key="9">
    <source>
        <dbReference type="Pfam" id="PF20216"/>
    </source>
</evidence>
<dbReference type="SUPFAM" id="SSF144091">
    <property type="entry name" value="Rhomboid-like"/>
    <property type="match status" value="1"/>
</dbReference>
<comment type="similarity">
    <text evidence="2">Belongs to the peptidase S54 family.</text>
</comment>
<protein>
    <submittedName>
        <fullName evidence="10 11">Protease</fullName>
    </submittedName>
</protein>
<dbReference type="Proteomes" id="UP000181981">
    <property type="component" value="Unassembled WGS sequence"/>
</dbReference>
<dbReference type="Proteomes" id="UP000023772">
    <property type="component" value="Chromosome"/>
</dbReference>
<feature type="domain" description="DUF6576" evidence="9">
    <location>
        <begin position="250"/>
        <end position="287"/>
    </location>
</feature>
<keyword evidence="6 7" id="KW-0472">Membrane</keyword>
<feature type="transmembrane region" description="Helical" evidence="7">
    <location>
        <begin position="159"/>
        <end position="183"/>
    </location>
</feature>
<dbReference type="InterPro" id="IPR035952">
    <property type="entry name" value="Rhomboid-like_sf"/>
</dbReference>
<evidence type="ECO:0000259" key="8">
    <source>
        <dbReference type="Pfam" id="PF01694"/>
    </source>
</evidence>
<reference evidence="10 12" key="1">
    <citation type="submission" date="2014-03" db="EMBL/GenBank/DDBJ databases">
        <title>Complete genome sequence of a deeply braunched marine Bacteroidia bacterium Draconibacterium orientale type strain FH5T.</title>
        <authorList>
            <person name="Li X."/>
            <person name="Wang X."/>
            <person name="Xie Z."/>
            <person name="Du Z."/>
            <person name="Chen G."/>
        </authorList>
    </citation>
    <scope>NUCLEOTIDE SEQUENCE [LARGE SCALE GENOMIC DNA]</scope>
    <source>
        <strain evidence="10 12">FH5</strain>
    </source>
</reference>
<dbReference type="eggNOG" id="COG0705">
    <property type="taxonomic scope" value="Bacteria"/>
</dbReference>
<dbReference type="GO" id="GO:0004252">
    <property type="term" value="F:serine-type endopeptidase activity"/>
    <property type="evidence" value="ECO:0007669"/>
    <property type="project" value="InterPro"/>
</dbReference>
<feature type="transmembrane region" description="Helical" evidence="7">
    <location>
        <begin position="103"/>
        <end position="125"/>
    </location>
</feature>
<gene>
    <name evidence="10" type="ORF">FH5T_04705</name>
    <name evidence="11" type="ORF">SAMN05444285_12151</name>
</gene>
<dbReference type="PANTHER" id="PTHR43731">
    <property type="entry name" value="RHOMBOID PROTEASE"/>
    <property type="match status" value="1"/>
</dbReference>
<comment type="subcellular location">
    <subcellularLocation>
        <location evidence="1">Membrane</location>
        <topology evidence="1">Multi-pass membrane protein</topology>
    </subcellularLocation>
</comment>
<evidence type="ECO:0000256" key="2">
    <source>
        <dbReference type="ARBA" id="ARBA00009045"/>
    </source>
</evidence>
<dbReference type="Pfam" id="PF20216">
    <property type="entry name" value="DUF6576"/>
    <property type="match status" value="1"/>
</dbReference>
<keyword evidence="11" id="KW-0645">Protease</keyword>
<evidence type="ECO:0000256" key="4">
    <source>
        <dbReference type="ARBA" id="ARBA00022801"/>
    </source>
</evidence>
<feature type="transmembrane region" description="Helical" evidence="7">
    <location>
        <begin position="67"/>
        <end position="91"/>
    </location>
</feature>
<evidence type="ECO:0000313" key="12">
    <source>
        <dbReference type="Proteomes" id="UP000023772"/>
    </source>
</evidence>
<organism evidence="11 13">
    <name type="scientific">Draconibacterium orientale</name>
    <dbReference type="NCBI Taxonomy" id="1168034"/>
    <lineage>
        <taxon>Bacteria</taxon>
        <taxon>Pseudomonadati</taxon>
        <taxon>Bacteroidota</taxon>
        <taxon>Bacteroidia</taxon>
        <taxon>Marinilabiliales</taxon>
        <taxon>Prolixibacteraceae</taxon>
        <taxon>Draconibacterium</taxon>
    </lineage>
</organism>